<dbReference type="EMBL" id="FOGL01000028">
    <property type="protein sequence ID" value="SES25543.1"/>
    <property type="molecule type" value="Genomic_DNA"/>
</dbReference>
<keyword evidence="4" id="KW-1185">Reference proteome</keyword>
<dbReference type="STRING" id="531814.SAMN04487944_12824"/>
<sequence>MSLPKIVETVLDDYLDLVDQHFPDIVKGIFIHGSIALDAYVDDSSDIDFITVINQPLTEIDAETLFAIHTVIREKYPKPELDGVYIQSPDFSKLSVNDRGKYFYYNSEKLLFGEYFNFNPVTWWILNNKGITILGNEPEAWSPDIQVDELTRYVRDNMNSYWKNYVSKAEQSFEKLVHLPTEEIDFQIEWTVLGLLRQFYTLNEYDIISKLGAGKYGLQQLPAEWHLVIKEAIRIRKGSRKAIFNSDRERVEQTINLAKYIMIECNKLENNVS</sequence>
<dbReference type="InterPro" id="IPR043519">
    <property type="entry name" value="NT_sf"/>
</dbReference>
<feature type="domain" description="Adenylyltransferase AadA C-terminal" evidence="2">
    <location>
        <begin position="181"/>
        <end position="257"/>
    </location>
</feature>
<name>A0A1H9VW64_9BACI</name>
<dbReference type="OrthoDB" id="1933376at2"/>
<evidence type="ECO:0000259" key="2">
    <source>
        <dbReference type="Pfam" id="PF13427"/>
    </source>
</evidence>
<dbReference type="Proteomes" id="UP000199687">
    <property type="component" value="Unassembled WGS sequence"/>
</dbReference>
<dbReference type="SUPFAM" id="SSF81301">
    <property type="entry name" value="Nucleotidyltransferase"/>
    <property type="match status" value="1"/>
</dbReference>
<gene>
    <name evidence="3" type="ORF">SAMN04487944_12824</name>
</gene>
<dbReference type="AlphaFoldDB" id="A0A1H9VW64"/>
<organism evidence="3 4">
    <name type="scientific">Gracilibacillus ureilyticus</name>
    <dbReference type="NCBI Taxonomy" id="531814"/>
    <lineage>
        <taxon>Bacteria</taxon>
        <taxon>Bacillati</taxon>
        <taxon>Bacillota</taxon>
        <taxon>Bacilli</taxon>
        <taxon>Bacillales</taxon>
        <taxon>Bacillaceae</taxon>
        <taxon>Gracilibacillus</taxon>
    </lineage>
</organism>
<dbReference type="GO" id="GO:0016740">
    <property type="term" value="F:transferase activity"/>
    <property type="evidence" value="ECO:0007669"/>
    <property type="project" value="UniProtKB-KW"/>
</dbReference>
<dbReference type="Pfam" id="PF13427">
    <property type="entry name" value="AadA_C"/>
    <property type="match status" value="1"/>
</dbReference>
<keyword evidence="1" id="KW-0808">Transferase</keyword>
<evidence type="ECO:0000256" key="1">
    <source>
        <dbReference type="ARBA" id="ARBA00022679"/>
    </source>
</evidence>
<proteinExistence type="predicted"/>
<evidence type="ECO:0000313" key="3">
    <source>
        <dbReference type="EMBL" id="SES25543.1"/>
    </source>
</evidence>
<reference evidence="3 4" key="1">
    <citation type="submission" date="2016-10" db="EMBL/GenBank/DDBJ databases">
        <authorList>
            <person name="de Groot N.N."/>
        </authorList>
    </citation>
    <scope>NUCLEOTIDE SEQUENCE [LARGE SCALE GENOMIC DNA]</scope>
    <source>
        <strain evidence="3 4">CGMCC 1.7727</strain>
    </source>
</reference>
<protein>
    <recommendedName>
        <fullName evidence="2">Adenylyltransferase AadA C-terminal domain-containing protein</fullName>
    </recommendedName>
</protein>
<dbReference type="RefSeq" id="WP_089744186.1">
    <property type="nucleotide sequence ID" value="NZ_FOGL01000028.1"/>
</dbReference>
<dbReference type="InterPro" id="IPR025184">
    <property type="entry name" value="AadA_C"/>
</dbReference>
<evidence type="ECO:0000313" key="4">
    <source>
        <dbReference type="Proteomes" id="UP000199687"/>
    </source>
</evidence>
<accession>A0A1H9VW64</accession>